<reference evidence="1 2" key="1">
    <citation type="journal article" date="2012" name="Eukaryot. Cell">
        <title>Draft genome sequence of Wickerhamomyces ciferrii NRRL Y-1031 F-60-10.</title>
        <authorList>
            <person name="Schneider J."/>
            <person name="Andrea H."/>
            <person name="Blom J."/>
            <person name="Jaenicke S."/>
            <person name="Ruckert C."/>
            <person name="Schorsch C."/>
            <person name="Szczepanowski R."/>
            <person name="Farwick M."/>
            <person name="Goesmann A."/>
            <person name="Puhler A."/>
            <person name="Schaffer S."/>
            <person name="Tauch A."/>
            <person name="Kohler T."/>
            <person name="Brinkrolf K."/>
        </authorList>
    </citation>
    <scope>NUCLEOTIDE SEQUENCE [LARGE SCALE GENOMIC DNA]</scope>
    <source>
        <strain evidence="2">ATCC 14091 / BCRC 22168 / CBS 111 / JCM 3599 / NBRC 0793 / NRRL Y-1031 F-60-10</strain>
    </source>
</reference>
<evidence type="ECO:0000313" key="1">
    <source>
        <dbReference type="EMBL" id="CCH41810.1"/>
    </source>
</evidence>
<proteinExistence type="predicted"/>
<accession>K0KA59</accession>
<name>K0KA59_WICCF</name>
<organism evidence="1 2">
    <name type="scientific">Wickerhamomyces ciferrii (strain ATCC 14091 / BCRC 22168 / CBS 111 / JCM 3599 / NBRC 0793 / NRRL Y-1031 F-60-10)</name>
    <name type="common">Yeast</name>
    <name type="synonym">Pichia ciferrii</name>
    <dbReference type="NCBI Taxonomy" id="1206466"/>
    <lineage>
        <taxon>Eukaryota</taxon>
        <taxon>Fungi</taxon>
        <taxon>Dikarya</taxon>
        <taxon>Ascomycota</taxon>
        <taxon>Saccharomycotina</taxon>
        <taxon>Saccharomycetes</taxon>
        <taxon>Phaffomycetales</taxon>
        <taxon>Wickerhamomycetaceae</taxon>
        <taxon>Wickerhamomyces</taxon>
    </lineage>
</organism>
<comment type="caution">
    <text evidence="1">The sequence shown here is derived from an EMBL/GenBank/DDBJ whole genome shotgun (WGS) entry which is preliminary data.</text>
</comment>
<keyword evidence="2" id="KW-1185">Reference proteome</keyword>
<dbReference type="InParanoid" id="K0KA59"/>
<dbReference type="Proteomes" id="UP000009328">
    <property type="component" value="Unassembled WGS sequence"/>
</dbReference>
<sequence length="348" mass="40378">MDIILGMKLIWVVDHWRSQTSLKIFKTSVYIVYIFDICLYDISAKALIKHFVKVPNIPATIRLSLSNIQELKNAELFKRIRKLMILEIGLYSDNSDLIGISNSLSKICFPILKTLIISCDDYGLNKKLDFSGIHLPSVESILIKRYHHTDNTRPKLVLDSNSIPKLQRLTLWTEKDVSNELVNCVFKNMNPNVIDYVHLNYLDFKTFPSMFNYDQLKTLEIGELSVSSKFSNDSNQLITLKSLKGITIENLASFDHLHFLEIPSIRYMNLTIKDKQANDIGEFYFHHQQFPQIKTLKLQLLRLRFLSARMSETGSPFQVDLPTLKTVYTNKRFHDQFLNLEGVVLRTI</sequence>
<dbReference type="EMBL" id="CAIF01000029">
    <property type="protein sequence ID" value="CCH41810.1"/>
    <property type="molecule type" value="Genomic_DNA"/>
</dbReference>
<gene>
    <name evidence="1" type="ORF">BN7_1349</name>
</gene>
<dbReference type="AlphaFoldDB" id="K0KA59"/>
<evidence type="ECO:0000313" key="2">
    <source>
        <dbReference type="Proteomes" id="UP000009328"/>
    </source>
</evidence>
<dbReference type="HOGENOM" id="CLU_797420_0_0_1"/>
<protein>
    <submittedName>
        <fullName evidence="1">Uncharacterized protein</fullName>
    </submittedName>
</protein>